<evidence type="ECO:0000256" key="1">
    <source>
        <dbReference type="ARBA" id="ARBA00000822"/>
    </source>
</evidence>
<evidence type="ECO:0000256" key="11">
    <source>
        <dbReference type="RuleBase" id="RU000489"/>
    </source>
</evidence>
<protein>
    <recommendedName>
        <fullName evidence="4">chitinase</fullName>
        <ecNumber evidence="4">3.2.1.14</ecNumber>
    </recommendedName>
</protein>
<dbReference type="Gene3D" id="3.20.20.80">
    <property type="entry name" value="Glycosidases"/>
    <property type="match status" value="1"/>
</dbReference>
<evidence type="ECO:0000256" key="5">
    <source>
        <dbReference type="ARBA" id="ARBA00022525"/>
    </source>
</evidence>
<dbReference type="GeneID" id="43599746"/>
<comment type="subcellular location">
    <subcellularLocation>
        <location evidence="2">Secreted</location>
    </subcellularLocation>
</comment>
<dbReference type="GO" id="GO:0008843">
    <property type="term" value="F:endochitinase activity"/>
    <property type="evidence" value="ECO:0007669"/>
    <property type="project" value="UniProtKB-EC"/>
</dbReference>
<feature type="chain" id="PRO_5016820682" description="chitinase" evidence="13">
    <location>
        <begin position="20"/>
        <end position="702"/>
    </location>
</feature>
<dbReference type="GO" id="GO:0005576">
    <property type="term" value="C:extracellular region"/>
    <property type="evidence" value="ECO:0007669"/>
    <property type="project" value="UniProtKB-SubCell"/>
</dbReference>
<comment type="similarity">
    <text evidence="3">Belongs to the glycosyl hydrolase 18 family. Chitinase class V subfamily.</text>
</comment>
<comment type="catalytic activity">
    <reaction evidence="1">
        <text>Random endo-hydrolysis of N-acetyl-beta-D-glucosaminide (1-&gt;4)-beta-linkages in chitin and chitodextrins.</text>
        <dbReference type="EC" id="3.2.1.14"/>
    </reaction>
</comment>
<proteinExistence type="inferred from homology"/>
<dbReference type="SUPFAM" id="SSF51445">
    <property type="entry name" value="(Trans)glycosidases"/>
    <property type="match status" value="1"/>
</dbReference>
<dbReference type="EMBL" id="NPIC01000005">
    <property type="protein sequence ID" value="RDL36285.1"/>
    <property type="molecule type" value="Genomic_DNA"/>
</dbReference>
<reference evidence="15 16" key="1">
    <citation type="journal article" date="2018" name="IMA Fungus">
        <title>IMA Genome-F 9: Draft genome sequence of Annulohypoxylon stygium, Aspergillus mulundensis, Berkeleyomyces basicola (syn. Thielaviopsis basicola), Ceratocystis smalleyi, two Cercospora beticola strains, Coleophoma cylindrospora, Fusarium fracticaudum, Phialophora cf. hyalina, and Morchella septimelata.</title>
        <authorList>
            <person name="Wingfield B.D."/>
            <person name="Bills G.F."/>
            <person name="Dong Y."/>
            <person name="Huang W."/>
            <person name="Nel W.J."/>
            <person name="Swalarsk-Parry B.S."/>
            <person name="Vaghefi N."/>
            <person name="Wilken P.M."/>
            <person name="An Z."/>
            <person name="de Beer Z.W."/>
            <person name="De Vos L."/>
            <person name="Chen L."/>
            <person name="Duong T.A."/>
            <person name="Gao Y."/>
            <person name="Hammerbacher A."/>
            <person name="Kikkert J.R."/>
            <person name="Li Y."/>
            <person name="Li H."/>
            <person name="Li K."/>
            <person name="Li Q."/>
            <person name="Liu X."/>
            <person name="Ma X."/>
            <person name="Naidoo K."/>
            <person name="Pethybridge S.J."/>
            <person name="Sun J."/>
            <person name="Steenkamp E.T."/>
            <person name="van der Nest M.A."/>
            <person name="van Wyk S."/>
            <person name="Wingfield M.J."/>
            <person name="Xiong C."/>
            <person name="Yue Q."/>
            <person name="Zhang X."/>
        </authorList>
    </citation>
    <scope>NUCLEOTIDE SEQUENCE [LARGE SCALE GENOMIC DNA]</scope>
    <source>
        <strain evidence="15 16">BP 5553</strain>
    </source>
</reference>
<dbReference type="InterPro" id="IPR001223">
    <property type="entry name" value="Glyco_hydro18_cat"/>
</dbReference>
<evidence type="ECO:0000313" key="15">
    <source>
        <dbReference type="EMBL" id="RDL36285.1"/>
    </source>
</evidence>
<dbReference type="AlphaFoldDB" id="A0A370TL90"/>
<evidence type="ECO:0000256" key="3">
    <source>
        <dbReference type="ARBA" id="ARBA00008682"/>
    </source>
</evidence>
<dbReference type="InterPro" id="IPR001579">
    <property type="entry name" value="Glyco_hydro_18_chit_AS"/>
</dbReference>
<evidence type="ECO:0000256" key="10">
    <source>
        <dbReference type="ARBA" id="ARBA00023326"/>
    </source>
</evidence>
<dbReference type="Pfam" id="PF00704">
    <property type="entry name" value="Glyco_hydro_18"/>
    <property type="match status" value="1"/>
</dbReference>
<sequence length="702" mass="73803">MHWAVIIALLSAVCKLASCGAQGRLVSAAYYINWAIYDRKFDPQDLPADKLTHVLYAFANISLTGEVSLSDNWADTEKHFAGDTLDEPGANLYGCFKQLYLLKKANRHLKILLSIGGASYSANFSGLASTDLGRSTFASTAVALVADLGLDGLDIDWEFPQNNAEAADMVLLLQSTRAALDAYGKSLSTPYHFQLTVACPAGPSDYKTLHLAEMDQYADFWFLMAYNYAGNWSKTTGNQANLFPSTIDPASTPFNTTEAVGYYIAKGIAASKIVLGMPIYGRSFAATDGLGKPFNKVGSGTWEAGVYDFKELPLYGATESYDSATGSSYSYNAASKELVSYDNVAVVKQKAAFIQRMELGGAMWWESSADKMGNKSLIRTVAEALGGGNGSGLGLGCSQNQLAYPNSPYLNLRAEMPGLGSVSVAVAALTSAVMSEERLSISSPTPNSDTASLPSHKGGSETPSTSSSTSSSKGANSPSGPVAQSQFTTLTMHTTSVSTIINCASTAERCLVDSTLTTTLTDHASTTICPATETTTKSYQLNSVWTNSTASSFSLDISPTNNGTKVVSAQSPQSSTNPLVVPGKNGISGCAYVLADRLGAGAMCSLDYCYCGGIAAPLLTSTLSGALTTNCNYQTQPATNSCPQSNYYAPISMLSVTARIVTPDPTTVSNMVIVSCLSSDGVLATCIPFTTSSQLPTSTGRA</sequence>
<name>A0A370TL90_9HELO</name>
<keyword evidence="13" id="KW-0732">Signal</keyword>
<dbReference type="PANTHER" id="PTHR11177:SF317">
    <property type="entry name" value="CHITINASE 12-RELATED"/>
    <property type="match status" value="1"/>
</dbReference>
<evidence type="ECO:0000259" key="14">
    <source>
        <dbReference type="PROSITE" id="PS51910"/>
    </source>
</evidence>
<dbReference type="PROSITE" id="PS01095">
    <property type="entry name" value="GH18_1"/>
    <property type="match status" value="1"/>
</dbReference>
<feature type="compositionally biased region" description="Polar residues" evidence="12">
    <location>
        <begin position="440"/>
        <end position="453"/>
    </location>
</feature>
<feature type="signal peptide" evidence="13">
    <location>
        <begin position="1"/>
        <end position="19"/>
    </location>
</feature>
<dbReference type="FunFam" id="3.10.50.10:FF:000005">
    <property type="entry name" value="Endochitinase B1"/>
    <property type="match status" value="1"/>
</dbReference>
<dbReference type="PANTHER" id="PTHR11177">
    <property type="entry name" value="CHITINASE"/>
    <property type="match status" value="1"/>
</dbReference>
<dbReference type="InterPro" id="IPR017853">
    <property type="entry name" value="GH"/>
</dbReference>
<keyword evidence="16" id="KW-1185">Reference proteome</keyword>
<evidence type="ECO:0000256" key="2">
    <source>
        <dbReference type="ARBA" id="ARBA00004613"/>
    </source>
</evidence>
<dbReference type="GO" id="GO:0000272">
    <property type="term" value="P:polysaccharide catabolic process"/>
    <property type="evidence" value="ECO:0007669"/>
    <property type="project" value="UniProtKB-KW"/>
</dbReference>
<dbReference type="Proteomes" id="UP000254866">
    <property type="component" value="Unassembled WGS sequence"/>
</dbReference>
<accession>A0A370TL90</accession>
<feature type="compositionally biased region" description="Low complexity" evidence="12">
    <location>
        <begin position="460"/>
        <end position="481"/>
    </location>
</feature>
<dbReference type="EC" id="3.2.1.14" evidence="4"/>
<feature type="domain" description="GH18" evidence="14">
    <location>
        <begin position="25"/>
        <end position="388"/>
    </location>
</feature>
<dbReference type="CDD" id="cd06548">
    <property type="entry name" value="GH18_chitinase"/>
    <property type="match status" value="1"/>
</dbReference>
<dbReference type="STRING" id="2656787.A0A370TL90"/>
<dbReference type="GO" id="GO:0006032">
    <property type="term" value="P:chitin catabolic process"/>
    <property type="evidence" value="ECO:0007669"/>
    <property type="project" value="UniProtKB-KW"/>
</dbReference>
<evidence type="ECO:0000256" key="4">
    <source>
        <dbReference type="ARBA" id="ARBA00012729"/>
    </source>
</evidence>
<keyword evidence="9 11" id="KW-0326">Glycosidase</keyword>
<evidence type="ECO:0000256" key="7">
    <source>
        <dbReference type="ARBA" id="ARBA00023024"/>
    </source>
</evidence>
<keyword evidence="7" id="KW-0146">Chitin degradation</keyword>
<feature type="region of interest" description="Disordered" evidence="12">
    <location>
        <begin position="437"/>
        <end position="483"/>
    </location>
</feature>
<dbReference type="SMART" id="SM00636">
    <property type="entry name" value="Glyco_18"/>
    <property type="match status" value="1"/>
</dbReference>
<dbReference type="PROSITE" id="PS51910">
    <property type="entry name" value="GH18_2"/>
    <property type="match status" value="1"/>
</dbReference>
<dbReference type="FunFam" id="3.20.20.80:FF:000075">
    <property type="entry name" value="Sporulation-specific chitinase"/>
    <property type="match status" value="1"/>
</dbReference>
<evidence type="ECO:0000256" key="6">
    <source>
        <dbReference type="ARBA" id="ARBA00022801"/>
    </source>
</evidence>
<keyword evidence="5" id="KW-0964">Secreted</keyword>
<evidence type="ECO:0000256" key="13">
    <source>
        <dbReference type="SAM" id="SignalP"/>
    </source>
</evidence>
<dbReference type="InterPro" id="IPR050314">
    <property type="entry name" value="Glycosyl_Hydrlase_18"/>
</dbReference>
<evidence type="ECO:0000256" key="9">
    <source>
        <dbReference type="ARBA" id="ARBA00023295"/>
    </source>
</evidence>
<dbReference type="GO" id="GO:0008061">
    <property type="term" value="F:chitin binding"/>
    <property type="evidence" value="ECO:0007669"/>
    <property type="project" value="InterPro"/>
</dbReference>
<keyword evidence="8" id="KW-0119">Carbohydrate metabolism</keyword>
<keyword evidence="6 11" id="KW-0378">Hydrolase</keyword>
<evidence type="ECO:0000256" key="8">
    <source>
        <dbReference type="ARBA" id="ARBA00023277"/>
    </source>
</evidence>
<keyword evidence="10" id="KW-0624">Polysaccharide degradation</keyword>
<dbReference type="RefSeq" id="XP_031868941.1">
    <property type="nucleotide sequence ID" value="XM_032015520.1"/>
</dbReference>
<dbReference type="Gene3D" id="3.10.50.10">
    <property type="match status" value="1"/>
</dbReference>
<dbReference type="InterPro" id="IPR029070">
    <property type="entry name" value="Chitinase_insertion_sf"/>
</dbReference>
<dbReference type="SUPFAM" id="SSF54556">
    <property type="entry name" value="Chitinase insertion domain"/>
    <property type="match status" value="1"/>
</dbReference>
<dbReference type="OrthoDB" id="76388at2759"/>
<organism evidence="15 16">
    <name type="scientific">Venustampulla echinocandica</name>
    <dbReference type="NCBI Taxonomy" id="2656787"/>
    <lineage>
        <taxon>Eukaryota</taxon>
        <taxon>Fungi</taxon>
        <taxon>Dikarya</taxon>
        <taxon>Ascomycota</taxon>
        <taxon>Pezizomycotina</taxon>
        <taxon>Leotiomycetes</taxon>
        <taxon>Helotiales</taxon>
        <taxon>Pleuroascaceae</taxon>
        <taxon>Venustampulla</taxon>
    </lineage>
</organism>
<dbReference type="InterPro" id="IPR011583">
    <property type="entry name" value="Chitinase_II/V-like_cat"/>
</dbReference>
<comment type="caution">
    <text evidence="15">The sequence shown here is derived from an EMBL/GenBank/DDBJ whole genome shotgun (WGS) entry which is preliminary data.</text>
</comment>
<evidence type="ECO:0000256" key="12">
    <source>
        <dbReference type="SAM" id="MobiDB-lite"/>
    </source>
</evidence>
<gene>
    <name evidence="15" type="ORF">BP5553_06897</name>
</gene>
<evidence type="ECO:0000313" key="16">
    <source>
        <dbReference type="Proteomes" id="UP000254866"/>
    </source>
</evidence>